<evidence type="ECO:0000256" key="8">
    <source>
        <dbReference type="ARBA" id="ARBA00022691"/>
    </source>
</evidence>
<evidence type="ECO:0000256" key="3">
    <source>
        <dbReference type="ARBA" id="ARBA00008145"/>
    </source>
</evidence>
<dbReference type="SUPFAM" id="SSF53335">
    <property type="entry name" value="S-adenosyl-L-methionine-dependent methyltransferases"/>
    <property type="match status" value="1"/>
</dbReference>
<keyword evidence="10" id="KW-1185">Reference proteome</keyword>
<comment type="caution">
    <text evidence="9">The sequence shown here is derived from an EMBL/GenBank/DDBJ whole genome shotgun (WGS) entry which is preliminary data.</text>
</comment>
<evidence type="ECO:0000313" key="9">
    <source>
        <dbReference type="EMBL" id="GAA4411252.1"/>
    </source>
</evidence>
<dbReference type="InterPro" id="IPR008854">
    <property type="entry name" value="TPMT"/>
</dbReference>
<dbReference type="PIRSF" id="PIRSF023956">
    <property type="entry name" value="Thiopurine_S-methyltransferase"/>
    <property type="match status" value="1"/>
</dbReference>
<dbReference type="HAMAP" id="MF_00812">
    <property type="entry name" value="Thiopur_methtran"/>
    <property type="match status" value="1"/>
</dbReference>
<evidence type="ECO:0000256" key="2">
    <source>
        <dbReference type="ARBA" id="ARBA00004496"/>
    </source>
</evidence>
<dbReference type="CDD" id="cd02440">
    <property type="entry name" value="AdoMet_MTases"/>
    <property type="match status" value="1"/>
</dbReference>
<dbReference type="Pfam" id="PF05724">
    <property type="entry name" value="TPMT"/>
    <property type="match status" value="1"/>
</dbReference>
<comment type="similarity">
    <text evidence="3">Belongs to the class I-like SAM-binding methyltransferase superfamily. TPMT family.</text>
</comment>
<dbReference type="InterPro" id="IPR029063">
    <property type="entry name" value="SAM-dependent_MTases_sf"/>
</dbReference>
<dbReference type="PANTHER" id="PTHR10259:SF11">
    <property type="entry name" value="THIOPURINE S-METHYLTRANSFERASE"/>
    <property type="match status" value="1"/>
</dbReference>
<protein>
    <recommendedName>
        <fullName evidence="4">thiopurine S-methyltransferase</fullName>
        <ecNumber evidence="4">2.1.1.67</ecNumber>
    </recommendedName>
</protein>
<keyword evidence="7" id="KW-0808">Transferase</keyword>
<dbReference type="EMBL" id="BAABHB010000008">
    <property type="protein sequence ID" value="GAA4411252.1"/>
    <property type="molecule type" value="Genomic_DNA"/>
</dbReference>
<dbReference type="Gene3D" id="3.40.50.150">
    <property type="entry name" value="Vaccinia Virus protein VP39"/>
    <property type="match status" value="1"/>
</dbReference>
<dbReference type="InterPro" id="IPR025835">
    <property type="entry name" value="Thiopurine_S-MeTrfase"/>
</dbReference>
<evidence type="ECO:0000256" key="4">
    <source>
        <dbReference type="ARBA" id="ARBA00011905"/>
    </source>
</evidence>
<comment type="subcellular location">
    <subcellularLocation>
        <location evidence="2">Cytoplasm</location>
    </subcellularLocation>
</comment>
<evidence type="ECO:0000256" key="7">
    <source>
        <dbReference type="ARBA" id="ARBA00022679"/>
    </source>
</evidence>
<evidence type="ECO:0000256" key="1">
    <source>
        <dbReference type="ARBA" id="ARBA00000903"/>
    </source>
</evidence>
<dbReference type="PROSITE" id="PS51585">
    <property type="entry name" value="SAM_MT_TPMT"/>
    <property type="match status" value="1"/>
</dbReference>
<gene>
    <name evidence="9" type="ORF">GCM10023187_36810</name>
</gene>
<evidence type="ECO:0000313" key="10">
    <source>
        <dbReference type="Proteomes" id="UP001500936"/>
    </source>
</evidence>
<accession>A0ABP8KNY8</accession>
<evidence type="ECO:0000256" key="6">
    <source>
        <dbReference type="ARBA" id="ARBA00022603"/>
    </source>
</evidence>
<keyword evidence="6" id="KW-0489">Methyltransferase</keyword>
<dbReference type="RefSeq" id="WP_345269375.1">
    <property type="nucleotide sequence ID" value="NZ_BAABHB010000008.1"/>
</dbReference>
<name>A0ABP8KNY8_9BACT</name>
<dbReference type="EC" id="2.1.1.67" evidence="4"/>
<keyword evidence="5" id="KW-0963">Cytoplasm</keyword>
<organism evidence="9 10">
    <name type="scientific">Nibrella viscosa</name>
    <dbReference type="NCBI Taxonomy" id="1084524"/>
    <lineage>
        <taxon>Bacteria</taxon>
        <taxon>Pseudomonadati</taxon>
        <taxon>Bacteroidota</taxon>
        <taxon>Cytophagia</taxon>
        <taxon>Cytophagales</taxon>
        <taxon>Spirosomataceae</taxon>
        <taxon>Nibrella</taxon>
    </lineage>
</organism>
<proteinExistence type="inferred from homology"/>
<sequence>MEKQFWFKSWELEGHYTSFHRKDIHPYVIKHLTPEVLSGKTIFVPLCGKAVDMVYFSYYAGRVIGVEIVEKAVLQFFAENDLRYERIGNKFVSGNITIYCADIFSLTTEEIGEIDVIYDRASLVALPYSMRINYLRKLEELTEPGCVYFLNTLEYAPTMDTPPFSIPPDEVDRYFGNYVIVHVEHELQSNHGIVRKFGLTYLIEHGFIMQKLHKSHHIPAAELVGNRYSFSYDS</sequence>
<comment type="catalytic activity">
    <reaction evidence="1">
        <text>S-adenosyl-L-methionine + a thiopurine = S-adenosyl-L-homocysteine + a thiopurine S-methylether.</text>
        <dbReference type="EC" id="2.1.1.67"/>
    </reaction>
</comment>
<evidence type="ECO:0000256" key="5">
    <source>
        <dbReference type="ARBA" id="ARBA00022490"/>
    </source>
</evidence>
<dbReference type="Proteomes" id="UP001500936">
    <property type="component" value="Unassembled WGS sequence"/>
</dbReference>
<reference evidence="10" key="1">
    <citation type="journal article" date="2019" name="Int. J. Syst. Evol. Microbiol.">
        <title>The Global Catalogue of Microorganisms (GCM) 10K type strain sequencing project: providing services to taxonomists for standard genome sequencing and annotation.</title>
        <authorList>
            <consortium name="The Broad Institute Genomics Platform"/>
            <consortium name="The Broad Institute Genome Sequencing Center for Infectious Disease"/>
            <person name="Wu L."/>
            <person name="Ma J."/>
        </authorList>
    </citation>
    <scope>NUCLEOTIDE SEQUENCE [LARGE SCALE GENOMIC DNA]</scope>
    <source>
        <strain evidence="10">JCM 17925</strain>
    </source>
</reference>
<dbReference type="PANTHER" id="PTHR10259">
    <property type="entry name" value="THIOPURINE S-METHYLTRANSFERASE"/>
    <property type="match status" value="1"/>
</dbReference>
<keyword evidence="8" id="KW-0949">S-adenosyl-L-methionine</keyword>